<keyword evidence="10 11" id="KW-0275">Fatty acid biosynthesis</keyword>
<keyword evidence="8" id="KW-0443">Lipid metabolism</keyword>
<keyword evidence="5" id="KW-0276">Fatty acid metabolism</keyword>
<protein>
    <recommendedName>
        <fullName evidence="15">Acyl-CoA desaturase</fullName>
    </recommendedName>
</protein>
<dbReference type="EMBL" id="JACMRX010000004">
    <property type="protein sequence ID" value="KAF7990882.1"/>
    <property type="molecule type" value="Genomic_DNA"/>
</dbReference>
<dbReference type="AlphaFoldDB" id="A0A834XQV8"/>
<evidence type="ECO:0000256" key="6">
    <source>
        <dbReference type="ARBA" id="ARBA00022989"/>
    </source>
</evidence>
<comment type="cofactor">
    <cofactor evidence="11">
        <name>Fe(2+)</name>
        <dbReference type="ChEBI" id="CHEBI:29033"/>
    </cofactor>
</comment>
<sequence length="323" mass="37753">MTIRSGKREFQWPSVLWCLHLYILGIYGLYHLVFVASWLTVLFGLLIITMGYIGLTIGAHRLWAHQSFEANGFTKFILMLCHTLAGVGPIYDWVLAHRIHHKYYGTEKDLFNHNKGFLYSHFITNLLGYPSDYEKTAKLIDMRDIESDYFVWFQKRFYTVLFIIFGLLLPINAPAEYWDEPIDTAFYVIGFFRLWVLLNVGWLINSAKIIWGLQSKDKFPPDDNSVFIINKSFWPNYHYLMSWDWKTNEFGGYDSGFTSFLLTNMENIGLISSMKSASNESIRDALYKLSINKNKSITIDDIFDKVKLNAEYEAAKAKLRFVH</sequence>
<proteinExistence type="inferred from homology"/>
<evidence type="ECO:0000256" key="8">
    <source>
        <dbReference type="ARBA" id="ARBA00023098"/>
    </source>
</evidence>
<reference evidence="13 14" key="1">
    <citation type="submission" date="2020-08" db="EMBL/GenBank/DDBJ databases">
        <title>Aphidius gifuensis genome sequencing and assembly.</title>
        <authorList>
            <person name="Du Z."/>
        </authorList>
    </citation>
    <scope>NUCLEOTIDE SEQUENCE [LARGE SCALE GENOMIC DNA]</scope>
    <source>
        <strain evidence="13">YNYX2018</strain>
        <tissue evidence="13">Adults</tissue>
    </source>
</reference>
<evidence type="ECO:0000313" key="14">
    <source>
        <dbReference type="Proteomes" id="UP000639338"/>
    </source>
</evidence>
<keyword evidence="7 11" id="KW-0560">Oxidoreductase</keyword>
<dbReference type="Proteomes" id="UP000639338">
    <property type="component" value="Unassembled WGS sequence"/>
</dbReference>
<evidence type="ECO:0008006" key="15">
    <source>
        <dbReference type="Google" id="ProtNLM"/>
    </source>
</evidence>
<evidence type="ECO:0000256" key="5">
    <source>
        <dbReference type="ARBA" id="ARBA00022832"/>
    </source>
</evidence>
<comment type="similarity">
    <text evidence="2 11">Belongs to the fatty acid desaturase type 1 family.</text>
</comment>
<feature type="transmembrane region" description="Helical" evidence="12">
    <location>
        <begin position="36"/>
        <end position="55"/>
    </location>
</feature>
<evidence type="ECO:0000256" key="11">
    <source>
        <dbReference type="RuleBase" id="RU000581"/>
    </source>
</evidence>
<comment type="domain">
    <text evidence="11">The histidine box domains are involved in binding the catalytic metal ions.</text>
</comment>
<dbReference type="GO" id="GO:0005506">
    <property type="term" value="F:iron ion binding"/>
    <property type="evidence" value="ECO:0007669"/>
    <property type="project" value="TreeGrafter"/>
</dbReference>
<name>A0A834XQV8_APHGI</name>
<dbReference type="OrthoDB" id="10260134at2759"/>
<comment type="caution">
    <text evidence="13">The sequence shown here is derived from an EMBL/GenBank/DDBJ whole genome shotgun (WGS) entry which is preliminary data.</text>
</comment>
<dbReference type="GO" id="GO:0005789">
    <property type="term" value="C:endoplasmic reticulum membrane"/>
    <property type="evidence" value="ECO:0007669"/>
    <property type="project" value="TreeGrafter"/>
</dbReference>
<feature type="transmembrane region" description="Helical" evidence="12">
    <location>
        <begin position="185"/>
        <end position="204"/>
    </location>
</feature>
<dbReference type="InterPro" id="IPR015876">
    <property type="entry name" value="Acyl-CoA_DS"/>
</dbReference>
<dbReference type="PANTHER" id="PTHR11351:SF26">
    <property type="entry name" value="FATTY ACID DESATURASE DOMAIN-CONTAINING PROTEIN"/>
    <property type="match status" value="1"/>
</dbReference>
<evidence type="ECO:0000256" key="10">
    <source>
        <dbReference type="ARBA" id="ARBA00023160"/>
    </source>
</evidence>
<evidence type="ECO:0000256" key="12">
    <source>
        <dbReference type="SAM" id="Phobius"/>
    </source>
</evidence>
<dbReference type="GO" id="GO:0006636">
    <property type="term" value="P:unsaturated fatty acid biosynthetic process"/>
    <property type="evidence" value="ECO:0007669"/>
    <property type="project" value="TreeGrafter"/>
</dbReference>
<evidence type="ECO:0000256" key="7">
    <source>
        <dbReference type="ARBA" id="ARBA00023002"/>
    </source>
</evidence>
<keyword evidence="3 11" id="KW-0444">Lipid biosynthesis</keyword>
<keyword evidence="6 12" id="KW-1133">Transmembrane helix</keyword>
<evidence type="ECO:0000256" key="4">
    <source>
        <dbReference type="ARBA" id="ARBA00022692"/>
    </source>
</evidence>
<dbReference type="PANTHER" id="PTHR11351">
    <property type="entry name" value="ACYL-COA DESATURASE"/>
    <property type="match status" value="1"/>
</dbReference>
<evidence type="ECO:0000313" key="13">
    <source>
        <dbReference type="EMBL" id="KAF7990882.1"/>
    </source>
</evidence>
<keyword evidence="9 12" id="KW-0472">Membrane</keyword>
<keyword evidence="14" id="KW-1185">Reference proteome</keyword>
<evidence type="ECO:0000256" key="1">
    <source>
        <dbReference type="ARBA" id="ARBA00004141"/>
    </source>
</evidence>
<comment type="subcellular location">
    <subcellularLocation>
        <location evidence="1">Membrane</location>
        <topology evidence="1">Multi-pass membrane protein</topology>
    </subcellularLocation>
</comment>
<evidence type="ECO:0000256" key="9">
    <source>
        <dbReference type="ARBA" id="ARBA00023136"/>
    </source>
</evidence>
<organism evidence="13 14">
    <name type="scientific">Aphidius gifuensis</name>
    <name type="common">Parasitoid wasp</name>
    <dbReference type="NCBI Taxonomy" id="684658"/>
    <lineage>
        <taxon>Eukaryota</taxon>
        <taxon>Metazoa</taxon>
        <taxon>Ecdysozoa</taxon>
        <taxon>Arthropoda</taxon>
        <taxon>Hexapoda</taxon>
        <taxon>Insecta</taxon>
        <taxon>Pterygota</taxon>
        <taxon>Neoptera</taxon>
        <taxon>Endopterygota</taxon>
        <taxon>Hymenoptera</taxon>
        <taxon>Apocrita</taxon>
        <taxon>Ichneumonoidea</taxon>
        <taxon>Braconidae</taxon>
        <taxon>Aphidiinae</taxon>
        <taxon>Aphidius</taxon>
    </lineage>
</organism>
<feature type="transmembrane region" description="Helical" evidence="12">
    <location>
        <begin position="12"/>
        <end position="30"/>
    </location>
</feature>
<feature type="transmembrane region" description="Helical" evidence="12">
    <location>
        <begin position="157"/>
        <end position="173"/>
    </location>
</feature>
<evidence type="ECO:0000256" key="2">
    <source>
        <dbReference type="ARBA" id="ARBA00009295"/>
    </source>
</evidence>
<dbReference type="PRINTS" id="PR00075">
    <property type="entry name" value="FACDDSATRASE"/>
</dbReference>
<accession>A0A834XQV8</accession>
<dbReference type="GO" id="GO:0004768">
    <property type="term" value="F:stearoyl-CoA 9-desaturase activity"/>
    <property type="evidence" value="ECO:0007669"/>
    <property type="project" value="TreeGrafter"/>
</dbReference>
<evidence type="ECO:0000256" key="3">
    <source>
        <dbReference type="ARBA" id="ARBA00022516"/>
    </source>
</evidence>
<gene>
    <name evidence="13" type="ORF">HCN44_000687</name>
</gene>
<keyword evidence="4 11" id="KW-0812">Transmembrane</keyword>